<evidence type="ECO:0000256" key="1">
    <source>
        <dbReference type="ARBA" id="ARBA00022723"/>
    </source>
</evidence>
<dbReference type="InterPro" id="IPR029052">
    <property type="entry name" value="Metallo-depent_PP-like"/>
</dbReference>
<evidence type="ECO:0000259" key="3">
    <source>
        <dbReference type="Pfam" id="PF00149"/>
    </source>
</evidence>
<dbReference type="GO" id="GO:0016020">
    <property type="term" value="C:membrane"/>
    <property type="evidence" value="ECO:0007669"/>
    <property type="project" value="GOC"/>
</dbReference>
<evidence type="ECO:0000313" key="4">
    <source>
        <dbReference type="EMBL" id="HJB56114.1"/>
    </source>
</evidence>
<dbReference type="GO" id="GO:0009245">
    <property type="term" value="P:lipid A biosynthetic process"/>
    <property type="evidence" value="ECO:0007669"/>
    <property type="project" value="TreeGrafter"/>
</dbReference>
<dbReference type="AlphaFoldDB" id="A0A9D2S4T7"/>
<evidence type="ECO:0000256" key="2">
    <source>
        <dbReference type="ARBA" id="ARBA00022801"/>
    </source>
</evidence>
<protein>
    <submittedName>
        <fullName evidence="4">Metallophosphoesterase</fullName>
    </submittedName>
</protein>
<dbReference type="GO" id="GO:0008758">
    <property type="term" value="F:UDP-2,3-diacylglucosamine hydrolase activity"/>
    <property type="evidence" value="ECO:0007669"/>
    <property type="project" value="TreeGrafter"/>
</dbReference>
<proteinExistence type="predicted"/>
<comment type="caution">
    <text evidence="4">The sequence shown here is derived from an EMBL/GenBank/DDBJ whole genome shotgun (WGS) entry which is preliminary data.</text>
</comment>
<dbReference type="GO" id="GO:0046872">
    <property type="term" value="F:metal ion binding"/>
    <property type="evidence" value="ECO:0007669"/>
    <property type="project" value="UniProtKB-KW"/>
</dbReference>
<dbReference type="Gene3D" id="3.60.21.10">
    <property type="match status" value="1"/>
</dbReference>
<evidence type="ECO:0000313" key="5">
    <source>
        <dbReference type="Proteomes" id="UP000824208"/>
    </source>
</evidence>
<keyword evidence="2" id="KW-0378">Hydrolase</keyword>
<name>A0A9D2S4T7_9FIRM</name>
<dbReference type="InterPro" id="IPR004843">
    <property type="entry name" value="Calcineurin-like_PHP"/>
</dbReference>
<gene>
    <name evidence="4" type="ORF">H9714_01025</name>
</gene>
<reference evidence="4" key="1">
    <citation type="journal article" date="2021" name="PeerJ">
        <title>Extensive microbial diversity within the chicken gut microbiome revealed by metagenomics and culture.</title>
        <authorList>
            <person name="Gilroy R."/>
            <person name="Ravi A."/>
            <person name="Getino M."/>
            <person name="Pursley I."/>
            <person name="Horton D.L."/>
            <person name="Alikhan N.F."/>
            <person name="Baker D."/>
            <person name="Gharbi K."/>
            <person name="Hall N."/>
            <person name="Watson M."/>
            <person name="Adriaenssens E.M."/>
            <person name="Foster-Nyarko E."/>
            <person name="Jarju S."/>
            <person name="Secka A."/>
            <person name="Antonio M."/>
            <person name="Oren A."/>
            <person name="Chaudhuri R.R."/>
            <person name="La Ragione R."/>
            <person name="Hildebrand F."/>
            <person name="Pallen M.J."/>
        </authorList>
    </citation>
    <scope>NUCLEOTIDE SEQUENCE</scope>
    <source>
        <strain evidence="4">CHK189-11263</strain>
    </source>
</reference>
<dbReference type="PANTHER" id="PTHR31302:SF31">
    <property type="entry name" value="PHOSPHODIESTERASE YAEI"/>
    <property type="match status" value="1"/>
</dbReference>
<dbReference type="SUPFAM" id="SSF56300">
    <property type="entry name" value="Metallo-dependent phosphatases"/>
    <property type="match status" value="1"/>
</dbReference>
<reference evidence="4" key="2">
    <citation type="submission" date="2021-04" db="EMBL/GenBank/DDBJ databases">
        <authorList>
            <person name="Gilroy R."/>
        </authorList>
    </citation>
    <scope>NUCLEOTIDE SEQUENCE</scope>
    <source>
        <strain evidence="4">CHK189-11263</strain>
    </source>
</reference>
<organism evidence="4 5">
    <name type="scientific">Candidatus Flavonifractor intestinipullorum</name>
    <dbReference type="NCBI Taxonomy" id="2838587"/>
    <lineage>
        <taxon>Bacteria</taxon>
        <taxon>Bacillati</taxon>
        <taxon>Bacillota</taxon>
        <taxon>Clostridia</taxon>
        <taxon>Eubacteriales</taxon>
        <taxon>Oscillospiraceae</taxon>
        <taxon>Flavonifractor</taxon>
    </lineage>
</organism>
<accession>A0A9D2S4T7</accession>
<dbReference type="EMBL" id="DWYC01000012">
    <property type="protein sequence ID" value="HJB56114.1"/>
    <property type="molecule type" value="Genomic_DNA"/>
</dbReference>
<dbReference type="PANTHER" id="PTHR31302">
    <property type="entry name" value="TRANSMEMBRANE PROTEIN WITH METALLOPHOSPHOESTERASE DOMAIN-RELATED"/>
    <property type="match status" value="1"/>
</dbReference>
<dbReference type="Proteomes" id="UP000824208">
    <property type="component" value="Unassembled WGS sequence"/>
</dbReference>
<keyword evidence="1" id="KW-0479">Metal-binding</keyword>
<sequence>MWTGALAAAGVLALGLDSRLAVREYRVESAHVTVPVRLAVLTDLHACFYGEGQADLLSAVAEQSPDLVLLGGDIVDDDPGMPEERALETVEALAARWPVYYVTGNHEFWTGRVEEVKDRLRARGAVVLEGVCRTVEAAGQTIQVAGVDDPAVGEAAWRAQLSAAAAGVDGEHFSLLLTHRPERVEDYAGLGFDLILAGHAHGGQWRLPGLINGLIAPDQGLFPRYAGGRYRLGESVLLVSRGLARESTRVPRLFNRPELVVVEVVPAGA</sequence>
<feature type="domain" description="Calcineurin-like phosphoesterase" evidence="3">
    <location>
        <begin position="37"/>
        <end position="201"/>
    </location>
</feature>
<dbReference type="CDD" id="cd07385">
    <property type="entry name" value="MPP_YkuE_C"/>
    <property type="match status" value="1"/>
</dbReference>
<dbReference type="InterPro" id="IPR051158">
    <property type="entry name" value="Metallophosphoesterase_sf"/>
</dbReference>
<dbReference type="Pfam" id="PF00149">
    <property type="entry name" value="Metallophos"/>
    <property type="match status" value="1"/>
</dbReference>